<evidence type="ECO:0000256" key="2">
    <source>
        <dbReference type="SAM" id="Phobius"/>
    </source>
</evidence>
<evidence type="ECO:0000313" key="4">
    <source>
        <dbReference type="Proteomes" id="UP001146793"/>
    </source>
</evidence>
<dbReference type="Proteomes" id="UP001146793">
    <property type="component" value="Unassembled WGS sequence"/>
</dbReference>
<keyword evidence="2" id="KW-1133">Transmembrane helix</keyword>
<keyword evidence="2" id="KW-0472">Membrane</keyword>
<reference evidence="3" key="1">
    <citation type="submission" date="2022-08" db="EMBL/GenBank/DDBJ databases">
        <title>Novel sulphate-reducing endosymbionts in the free-living metamonad Anaeramoeba.</title>
        <authorList>
            <person name="Jerlstrom-Hultqvist J."/>
            <person name="Cepicka I."/>
            <person name="Gallot-Lavallee L."/>
            <person name="Salas-Leiva D."/>
            <person name="Curtis B.A."/>
            <person name="Zahonova K."/>
            <person name="Pipaliya S."/>
            <person name="Dacks J."/>
            <person name="Roger A.J."/>
        </authorList>
    </citation>
    <scope>NUCLEOTIDE SEQUENCE</scope>
    <source>
        <strain evidence="3">Busselton2</strain>
    </source>
</reference>
<protein>
    <submittedName>
        <fullName evidence="3">Uncharacterized protein</fullName>
    </submittedName>
</protein>
<dbReference type="AlphaFoldDB" id="A0AAV7Z9D5"/>
<name>A0AAV7Z9D5_9EUKA</name>
<evidence type="ECO:0000313" key="3">
    <source>
        <dbReference type="EMBL" id="KAJ3436952.1"/>
    </source>
</evidence>
<proteinExistence type="predicted"/>
<keyword evidence="2" id="KW-0812">Transmembrane</keyword>
<comment type="caution">
    <text evidence="3">The sequence shown here is derived from an EMBL/GenBank/DDBJ whole genome shotgun (WGS) entry which is preliminary data.</text>
</comment>
<evidence type="ECO:0000256" key="1">
    <source>
        <dbReference type="SAM" id="MobiDB-lite"/>
    </source>
</evidence>
<feature type="region of interest" description="Disordered" evidence="1">
    <location>
        <begin position="116"/>
        <end position="166"/>
    </location>
</feature>
<accession>A0AAV7Z9D5</accession>
<feature type="transmembrane region" description="Helical" evidence="2">
    <location>
        <begin position="88"/>
        <end position="107"/>
    </location>
</feature>
<sequence>MFSNSYAPINNYFKISFFIFFLLVALCIVCQIAAKGRLPITFSLVFAKTSNLPNIVLRVFYFLIFLCTLISMYLSFLSASADDKADPYSMTLVLFLVFFLSLTRILFGKNGEQFQEIQTDSDPRPIETTANPLNYEKQKEEQSSSDTTRDFTDENSNSDQTTSKTSVSSFKTDCDLENNFSASSNIKKTNSGNFF</sequence>
<feature type="compositionally biased region" description="Basic and acidic residues" evidence="1">
    <location>
        <begin position="136"/>
        <end position="152"/>
    </location>
</feature>
<gene>
    <name evidence="3" type="ORF">M0812_19019</name>
</gene>
<feature type="transmembrane region" description="Helical" evidence="2">
    <location>
        <begin position="12"/>
        <end position="34"/>
    </location>
</feature>
<feature type="transmembrane region" description="Helical" evidence="2">
    <location>
        <begin position="55"/>
        <end position="76"/>
    </location>
</feature>
<dbReference type="EMBL" id="JANTQA010000036">
    <property type="protein sequence ID" value="KAJ3436952.1"/>
    <property type="molecule type" value="Genomic_DNA"/>
</dbReference>
<organism evidence="3 4">
    <name type="scientific">Anaeramoeba flamelloides</name>
    <dbReference type="NCBI Taxonomy" id="1746091"/>
    <lineage>
        <taxon>Eukaryota</taxon>
        <taxon>Metamonada</taxon>
        <taxon>Anaeramoebidae</taxon>
        <taxon>Anaeramoeba</taxon>
    </lineage>
</organism>